<dbReference type="SUPFAM" id="SSF48452">
    <property type="entry name" value="TPR-like"/>
    <property type="match status" value="1"/>
</dbReference>
<keyword evidence="2" id="KW-1185">Reference proteome</keyword>
<dbReference type="InterPro" id="IPR011990">
    <property type="entry name" value="TPR-like_helical_dom_sf"/>
</dbReference>
<gene>
    <name evidence="1" type="ORF">SAMN05216249_107137</name>
</gene>
<protein>
    <recommendedName>
        <fullName evidence="3">Tetratricopeptide repeat-containing protein</fullName>
    </recommendedName>
</protein>
<organism evidence="1 2">
    <name type="scientific">Acetitomaculum ruminis DSM 5522</name>
    <dbReference type="NCBI Taxonomy" id="1120918"/>
    <lineage>
        <taxon>Bacteria</taxon>
        <taxon>Bacillati</taxon>
        <taxon>Bacillota</taxon>
        <taxon>Clostridia</taxon>
        <taxon>Lachnospirales</taxon>
        <taxon>Lachnospiraceae</taxon>
        <taxon>Acetitomaculum</taxon>
    </lineage>
</organism>
<evidence type="ECO:0000313" key="2">
    <source>
        <dbReference type="Proteomes" id="UP000198838"/>
    </source>
</evidence>
<dbReference type="RefSeq" id="WP_092871878.1">
    <property type="nucleotide sequence ID" value="NZ_FOJY01000007.1"/>
</dbReference>
<dbReference type="OrthoDB" id="1895216at2"/>
<dbReference type="Proteomes" id="UP000198838">
    <property type="component" value="Unassembled WGS sequence"/>
</dbReference>
<reference evidence="1 2" key="1">
    <citation type="submission" date="2016-10" db="EMBL/GenBank/DDBJ databases">
        <authorList>
            <person name="de Groot N.N."/>
        </authorList>
    </citation>
    <scope>NUCLEOTIDE SEQUENCE [LARGE SCALE GENOMIC DNA]</scope>
    <source>
        <strain evidence="1 2">DSM 5522</strain>
    </source>
</reference>
<name>A0A1I0XSY2_9FIRM</name>
<proteinExistence type="predicted"/>
<dbReference type="STRING" id="1120918.SAMN05216249_107137"/>
<sequence>MGKVLVCNSVIAKTPYYIKEAGIKIFTIEELSYFISQNAYLLDESFMNVELCNFIKNELGMEELGNTLRELIRKQGKVAEFAAEIVYSNNFFNEEEKRKIRDILLKISSKNVFFRRKAKADEMFNRNQYINSIIEYNKLLEGEKDRTVSNEEYGNAYHNLASAYARLFLFGQAARYYKIGYSYNKSQETFKEYLFSLRFYKDDIFGEDGVFFDKKITPKDAAELEVYLENMMDEEGAKENIKKVKELMDSRDEGDFGKYYTELRKMLEQRKKEYTPF</sequence>
<dbReference type="AlphaFoldDB" id="A0A1I0XSY2"/>
<evidence type="ECO:0000313" key="1">
    <source>
        <dbReference type="EMBL" id="SFB04165.1"/>
    </source>
</evidence>
<evidence type="ECO:0008006" key="3">
    <source>
        <dbReference type="Google" id="ProtNLM"/>
    </source>
</evidence>
<accession>A0A1I0XSY2</accession>
<dbReference type="EMBL" id="FOJY01000007">
    <property type="protein sequence ID" value="SFB04165.1"/>
    <property type="molecule type" value="Genomic_DNA"/>
</dbReference>